<evidence type="ECO:0000313" key="1">
    <source>
        <dbReference type="EMBL" id="EHK17777.1"/>
    </source>
</evidence>
<comment type="caution">
    <text evidence="1">The sequence shown here is derived from an EMBL/GenBank/DDBJ whole genome shotgun (WGS) entry which is preliminary data.</text>
</comment>
<evidence type="ECO:0000313" key="2">
    <source>
        <dbReference type="Proteomes" id="UP000007115"/>
    </source>
</evidence>
<dbReference type="GeneID" id="25792037"/>
<dbReference type="InterPro" id="IPR036815">
    <property type="entry name" value="14-3-3_dom_sf"/>
</dbReference>
<dbReference type="eggNOG" id="KOG1546">
    <property type="taxonomic scope" value="Eukaryota"/>
</dbReference>
<dbReference type="Proteomes" id="UP000007115">
    <property type="component" value="Unassembled WGS sequence"/>
</dbReference>
<dbReference type="SUPFAM" id="SSF48445">
    <property type="entry name" value="14-3-3 protein"/>
    <property type="match status" value="1"/>
</dbReference>
<dbReference type="Gene3D" id="1.20.190.20">
    <property type="entry name" value="14-3-3 domain"/>
    <property type="match status" value="1"/>
</dbReference>
<keyword evidence="2" id="KW-1185">Reference proteome</keyword>
<dbReference type="AlphaFoldDB" id="G9N6L7"/>
<reference evidence="1 2" key="1">
    <citation type="journal article" date="2011" name="Genome Biol.">
        <title>Comparative genome sequence analysis underscores mycoparasitism as the ancestral life style of Trichoderma.</title>
        <authorList>
            <person name="Kubicek C.P."/>
            <person name="Herrera-Estrella A."/>
            <person name="Seidl-Seiboth V."/>
            <person name="Martinez D.A."/>
            <person name="Druzhinina I.S."/>
            <person name="Thon M."/>
            <person name="Zeilinger S."/>
            <person name="Casas-Flores S."/>
            <person name="Horwitz B.A."/>
            <person name="Mukherjee P.K."/>
            <person name="Mukherjee M."/>
            <person name="Kredics L."/>
            <person name="Alcaraz L.D."/>
            <person name="Aerts A."/>
            <person name="Antal Z."/>
            <person name="Atanasova L."/>
            <person name="Cervantes-Badillo M.G."/>
            <person name="Challacombe J."/>
            <person name="Chertkov O."/>
            <person name="McCluskey K."/>
            <person name="Coulpier F."/>
            <person name="Deshpande N."/>
            <person name="von Doehren H."/>
            <person name="Ebbole D.J."/>
            <person name="Esquivel-Naranjo E.U."/>
            <person name="Fekete E."/>
            <person name="Flipphi M."/>
            <person name="Glaser F."/>
            <person name="Gomez-Rodriguez E.Y."/>
            <person name="Gruber S."/>
            <person name="Han C."/>
            <person name="Henrissat B."/>
            <person name="Hermosa R."/>
            <person name="Hernandez-Onate M."/>
            <person name="Karaffa L."/>
            <person name="Kosti I."/>
            <person name="Le Crom S."/>
            <person name="Lindquist E."/>
            <person name="Lucas S."/>
            <person name="Luebeck M."/>
            <person name="Luebeck P.S."/>
            <person name="Margeot A."/>
            <person name="Metz B."/>
            <person name="Misra M."/>
            <person name="Nevalainen H."/>
            <person name="Omann M."/>
            <person name="Packer N."/>
            <person name="Perrone G."/>
            <person name="Uresti-Rivera E.E."/>
            <person name="Salamov A."/>
            <person name="Schmoll M."/>
            <person name="Seiboth B."/>
            <person name="Shapiro H."/>
            <person name="Sukno S."/>
            <person name="Tamayo-Ramos J.A."/>
            <person name="Tisch D."/>
            <person name="Wiest A."/>
            <person name="Wilkinson H.H."/>
            <person name="Zhang M."/>
            <person name="Coutinho P.M."/>
            <person name="Kenerley C.M."/>
            <person name="Monte E."/>
            <person name="Baker S.E."/>
            <person name="Grigoriev I.V."/>
        </authorList>
    </citation>
    <scope>NUCLEOTIDE SEQUENCE [LARGE SCALE GENOMIC DNA]</scope>
    <source>
        <strain evidence="2">Gv29-8 / FGSC 10586</strain>
    </source>
</reference>
<dbReference type="OrthoDB" id="3223806at2759"/>
<dbReference type="VEuPathDB" id="FungiDB:TRIVIDRAFT_226720"/>
<proteinExistence type="predicted"/>
<organism evidence="1 2">
    <name type="scientific">Hypocrea virens (strain Gv29-8 / FGSC 10586)</name>
    <name type="common">Gliocladium virens</name>
    <name type="synonym">Trichoderma virens</name>
    <dbReference type="NCBI Taxonomy" id="413071"/>
    <lineage>
        <taxon>Eukaryota</taxon>
        <taxon>Fungi</taxon>
        <taxon>Dikarya</taxon>
        <taxon>Ascomycota</taxon>
        <taxon>Pezizomycotina</taxon>
        <taxon>Sordariomycetes</taxon>
        <taxon>Hypocreomycetidae</taxon>
        <taxon>Hypocreales</taxon>
        <taxon>Hypocreaceae</taxon>
        <taxon>Trichoderma</taxon>
    </lineage>
</organism>
<accession>G9N6L7</accession>
<protein>
    <submittedName>
        <fullName evidence="1">Uncharacterized protein</fullName>
    </submittedName>
</protein>
<dbReference type="HOGENOM" id="CLU_785412_0_0_1"/>
<dbReference type="EMBL" id="ABDF02000088">
    <property type="protein sequence ID" value="EHK17777.1"/>
    <property type="molecule type" value="Genomic_DNA"/>
</dbReference>
<sequence length="353" mass="39785">MQKISEIEGLESQTEAHATATMEYRRKILQEVETLCNDLLRLIDESHMPTASTGQSKVYYDKIDLNDKSRKLSIKNLHGCVNDVKALKAFLDSKYEFKNPVVFTSPTLEKESRVQETYSFSISQVMESDWTELRTPGWSAVPNLLIDELAVEYEAHTESCTRDAKSEVSWLINPEVFTLMAACDDKEAAAEITVNGKVVGAFTYTLLNYLEQGFVNGICVDYLTIRHQVAQQLKKQGCEHQKPKIYGRDRLLFLGSMEPFLTVFYTVRIEGDKVIITVEGSWSSSKVGVTSFHSTSGVVIYIEEVDNFECSATISAEDARTLLTHNSTVIVSHTWAFELTQILTHDLSHNPNS</sequence>
<gene>
    <name evidence="1" type="ORF">TRIVIDRAFT_226720</name>
</gene>
<dbReference type="Gene3D" id="3.40.50.1460">
    <property type="match status" value="1"/>
</dbReference>
<dbReference type="RefSeq" id="XP_013951970.1">
    <property type="nucleotide sequence ID" value="XM_014096495.1"/>
</dbReference>
<dbReference type="InParanoid" id="G9N6L7"/>
<name>G9N6L7_HYPVG</name>